<evidence type="ECO:0000256" key="2">
    <source>
        <dbReference type="ARBA" id="ARBA00022553"/>
    </source>
</evidence>
<name>A0ABT7DTS3_9NEIS</name>
<dbReference type="SUPFAM" id="SSF47336">
    <property type="entry name" value="ACP-like"/>
    <property type="match status" value="1"/>
</dbReference>
<keyword evidence="2" id="KW-0597">Phosphoprotein</keyword>
<sequence length="1089" mass="117685">MTVQTYIEEVLQAIPQANGLLFHALKDGNSAYHIGVAFRLRAEVSAEVIHATWHRIQQAQPALRSVFAWQGLRTPHQLIFAQPRIALAYSAQGLDGESEQVGQPCLDWLAQSKATAFDLNREVFRIACFHDVAAGTLDMAFSFHHILMDGWSSSLLISLWVRGLRGQPLQPLAARQYSQQLWSGLEAQALQQSRAYWESVLVAQDDSDGTVGTLLLAEPLFRAANADSAAQTGQRISARSHWLTERKQAVEALCRQAGVTPASFFYLCWALTLAKLTFQQRVAFGCAFSGREAALAQAAEDQPLGLFTNTVPLVLSLDSQWSLADALQAVFRSLQQAQQHEKTPPLVVREAAGQRAELYDTLVVFDNYPIEAGLQDAACGVHLTALHSEESTHFGLTLTISGIDDWQVELGAGDHYAGEPAAVPAVLAAFEALADDLAALPAGASVAALPLKLATAETGAASLQQGPVKTQLPDINQLLERIYHGLQQSPQAVRLVDGERPVSNAELLAAIARWQGQLRQAGFVAGDRVAVHLPKGLASTAAILAILFSGGSYCYLNPKDPAQRKQTLLTMTGCSIVIGGESLRAELGAEGGYLLLSAVAEPAAESVMPTLWRQRRADGEFYFIFTSGTTGTPKGIAIRNESVANLLDWFVADTGLSAADRVLGLTDLNFDPSVEDLFASLLVGATVVYPAPQIVQERQAFIDLMQREAISVVNFIPGAIAELIAGAPFLPAMRLWIFGGEALPRRLRDELLQHGYAVANHYGPSETTVDCLSARQSLQQDIAIGWPIQNAVAYCADVFGQVLPAGVRGELRVGGLPVARGYASNPLESARNFVMFAQQPFYRTGDAVLFQPALGFCYLGRIDDQVKINGVRIEPRELERVVELLPAVKASCLLPVTLADGRRQWQLFIDSAETGEDRIVQLRAHIRQHLPEAWMPARITRIDGFARTPTGKIDRRQLLAQAVQAVAVSPAAASSRCPVEAQVQAIWAAVLESDAPATDVNFFDAGGNSLKIIALQSQLQQAFGRDIGVAVLFEHPTIAAFAAWIKQADNATAEGAPASPSQDQTLSSARSGRNRLAERRSKAKESAVS</sequence>
<dbReference type="Pfam" id="PF00501">
    <property type="entry name" value="AMP-binding"/>
    <property type="match status" value="1"/>
</dbReference>
<dbReference type="Gene3D" id="3.40.50.12780">
    <property type="entry name" value="N-terminal domain of ligase-like"/>
    <property type="match status" value="1"/>
</dbReference>
<reference evidence="5" key="1">
    <citation type="submission" date="2023-03" db="EMBL/GenBank/DDBJ databases">
        <title>Chitinimonas shenzhenensis gen. nov., sp. nov., a novel member of family Burkholderiaceae isolated from activated sludge collected in Shen Zhen, China.</title>
        <authorList>
            <person name="Wang X."/>
        </authorList>
    </citation>
    <scope>NUCLEOTIDE SEQUENCE</scope>
    <source>
        <strain evidence="5">DQS-5</strain>
    </source>
</reference>
<dbReference type="InterPro" id="IPR045851">
    <property type="entry name" value="AMP-bd_C_sf"/>
</dbReference>
<evidence type="ECO:0000256" key="3">
    <source>
        <dbReference type="SAM" id="MobiDB-lite"/>
    </source>
</evidence>
<feature type="domain" description="Carrier" evidence="4">
    <location>
        <begin position="974"/>
        <end position="1049"/>
    </location>
</feature>
<evidence type="ECO:0000259" key="4">
    <source>
        <dbReference type="PROSITE" id="PS50075"/>
    </source>
</evidence>
<gene>
    <name evidence="5" type="ORF">PZA18_05330</name>
</gene>
<dbReference type="InterPro" id="IPR042099">
    <property type="entry name" value="ANL_N_sf"/>
</dbReference>
<dbReference type="Gene3D" id="1.10.1200.10">
    <property type="entry name" value="ACP-like"/>
    <property type="match status" value="1"/>
</dbReference>
<dbReference type="SMART" id="SM00823">
    <property type="entry name" value="PKS_PP"/>
    <property type="match status" value="1"/>
</dbReference>
<dbReference type="InterPro" id="IPR001242">
    <property type="entry name" value="Condensation_dom"/>
</dbReference>
<dbReference type="InterPro" id="IPR023213">
    <property type="entry name" value="CAT-like_dom_sf"/>
</dbReference>
<dbReference type="InterPro" id="IPR000873">
    <property type="entry name" value="AMP-dep_synth/lig_dom"/>
</dbReference>
<dbReference type="SUPFAM" id="SSF56801">
    <property type="entry name" value="Acetyl-CoA synthetase-like"/>
    <property type="match status" value="1"/>
</dbReference>
<dbReference type="EMBL" id="JARRAF010000004">
    <property type="protein sequence ID" value="MDK2123468.1"/>
    <property type="molecule type" value="Genomic_DNA"/>
</dbReference>
<protein>
    <submittedName>
        <fullName evidence="5">AMP-binding protein</fullName>
    </submittedName>
</protein>
<evidence type="ECO:0000256" key="1">
    <source>
        <dbReference type="ARBA" id="ARBA00022450"/>
    </source>
</evidence>
<dbReference type="Gene3D" id="3.30.300.30">
    <property type="match status" value="1"/>
</dbReference>
<accession>A0ABT7DTS3</accession>
<dbReference type="Pfam" id="PF00668">
    <property type="entry name" value="Condensation"/>
    <property type="match status" value="1"/>
</dbReference>
<dbReference type="PANTHER" id="PTHR45527:SF1">
    <property type="entry name" value="FATTY ACID SYNTHASE"/>
    <property type="match status" value="1"/>
</dbReference>
<dbReference type="PANTHER" id="PTHR45527">
    <property type="entry name" value="NONRIBOSOMAL PEPTIDE SYNTHETASE"/>
    <property type="match status" value="1"/>
</dbReference>
<comment type="caution">
    <text evidence="5">The sequence shown here is derived from an EMBL/GenBank/DDBJ whole genome shotgun (WGS) entry which is preliminary data.</text>
</comment>
<dbReference type="Pfam" id="PF00550">
    <property type="entry name" value="PP-binding"/>
    <property type="match status" value="1"/>
</dbReference>
<keyword evidence="1" id="KW-0596">Phosphopantetheine</keyword>
<dbReference type="Gene3D" id="3.30.559.30">
    <property type="entry name" value="Nonribosomal peptide synthetase, condensation domain"/>
    <property type="match status" value="1"/>
</dbReference>
<keyword evidence="6" id="KW-1185">Reference proteome</keyword>
<feature type="compositionally biased region" description="Polar residues" evidence="3">
    <location>
        <begin position="1059"/>
        <end position="1071"/>
    </location>
</feature>
<dbReference type="InterPro" id="IPR020845">
    <property type="entry name" value="AMP-binding_CS"/>
</dbReference>
<dbReference type="PROSITE" id="PS00455">
    <property type="entry name" value="AMP_BINDING"/>
    <property type="match status" value="1"/>
</dbReference>
<dbReference type="InterPro" id="IPR020806">
    <property type="entry name" value="PKS_PP-bd"/>
</dbReference>
<evidence type="ECO:0000313" key="5">
    <source>
        <dbReference type="EMBL" id="MDK2123468.1"/>
    </source>
</evidence>
<feature type="compositionally biased region" description="Basic and acidic residues" evidence="3">
    <location>
        <begin position="1075"/>
        <end position="1089"/>
    </location>
</feature>
<dbReference type="Gene3D" id="3.30.559.10">
    <property type="entry name" value="Chloramphenicol acetyltransferase-like domain"/>
    <property type="match status" value="1"/>
</dbReference>
<dbReference type="PROSITE" id="PS50075">
    <property type="entry name" value="CARRIER"/>
    <property type="match status" value="1"/>
</dbReference>
<proteinExistence type="predicted"/>
<dbReference type="InterPro" id="IPR036736">
    <property type="entry name" value="ACP-like_sf"/>
</dbReference>
<dbReference type="RefSeq" id="WP_284099760.1">
    <property type="nucleotide sequence ID" value="NZ_JARRAF010000004.1"/>
</dbReference>
<organism evidence="5 6">
    <name type="scientific">Parachitinimonas caeni</name>
    <dbReference type="NCBI Taxonomy" id="3031301"/>
    <lineage>
        <taxon>Bacteria</taxon>
        <taxon>Pseudomonadati</taxon>
        <taxon>Pseudomonadota</taxon>
        <taxon>Betaproteobacteria</taxon>
        <taxon>Neisseriales</taxon>
        <taxon>Chitinibacteraceae</taxon>
        <taxon>Parachitinimonas</taxon>
    </lineage>
</organism>
<feature type="region of interest" description="Disordered" evidence="3">
    <location>
        <begin position="1052"/>
        <end position="1089"/>
    </location>
</feature>
<dbReference type="SUPFAM" id="SSF52777">
    <property type="entry name" value="CoA-dependent acyltransferases"/>
    <property type="match status" value="2"/>
</dbReference>
<evidence type="ECO:0000313" key="6">
    <source>
        <dbReference type="Proteomes" id="UP001172778"/>
    </source>
</evidence>
<dbReference type="Proteomes" id="UP001172778">
    <property type="component" value="Unassembled WGS sequence"/>
</dbReference>
<dbReference type="InterPro" id="IPR009081">
    <property type="entry name" value="PP-bd_ACP"/>
</dbReference>